<dbReference type="Pfam" id="PF13184">
    <property type="entry name" value="KH_NusA_1st"/>
    <property type="match status" value="1"/>
</dbReference>
<dbReference type="Pfam" id="PF08529">
    <property type="entry name" value="NusA_N"/>
    <property type="match status" value="1"/>
</dbReference>
<dbReference type="Gene3D" id="3.30.300.20">
    <property type="match status" value="2"/>
</dbReference>
<evidence type="ECO:0000256" key="7">
    <source>
        <dbReference type="SAM" id="MobiDB-lite"/>
    </source>
</evidence>
<dbReference type="SUPFAM" id="SSF69705">
    <property type="entry name" value="Transcription factor NusA, N-terminal domain"/>
    <property type="match status" value="1"/>
</dbReference>
<dbReference type="InterPro" id="IPR036555">
    <property type="entry name" value="NusA_N_sf"/>
</dbReference>
<dbReference type="SUPFAM" id="SSF50249">
    <property type="entry name" value="Nucleic acid-binding proteins"/>
    <property type="match status" value="1"/>
</dbReference>
<dbReference type="InterPro" id="IPR058582">
    <property type="entry name" value="KH_NusA_2nd"/>
</dbReference>
<evidence type="ECO:0000259" key="9">
    <source>
        <dbReference type="Pfam" id="PF13184"/>
    </source>
</evidence>
<feature type="region of interest" description="Disordered" evidence="7">
    <location>
        <begin position="476"/>
        <end position="500"/>
    </location>
</feature>
<keyword evidence="11" id="KW-0648">Protein biosynthesis</keyword>
<dbReference type="InterPro" id="IPR025249">
    <property type="entry name" value="TF_NusA_KH_1st"/>
</dbReference>
<evidence type="ECO:0000256" key="3">
    <source>
        <dbReference type="ARBA" id="ARBA00022884"/>
    </source>
</evidence>
<dbReference type="Gene3D" id="2.40.50.140">
    <property type="entry name" value="Nucleic acid-binding proteins"/>
    <property type="match status" value="1"/>
</dbReference>
<protein>
    <recommendedName>
        <fullName evidence="6">Transcription termination/antitermination protein NusA</fullName>
    </recommendedName>
</protein>
<dbReference type="GO" id="GO:0003746">
    <property type="term" value="F:translation elongation factor activity"/>
    <property type="evidence" value="ECO:0007669"/>
    <property type="project" value="UniProtKB-KW"/>
</dbReference>
<dbReference type="GO" id="GO:0005829">
    <property type="term" value="C:cytosol"/>
    <property type="evidence" value="ECO:0007669"/>
    <property type="project" value="TreeGrafter"/>
</dbReference>
<evidence type="ECO:0000256" key="5">
    <source>
        <dbReference type="ARBA" id="ARBA00023163"/>
    </source>
</evidence>
<reference evidence="11 12" key="1">
    <citation type="submission" date="2017-11" db="EMBL/GenBank/DDBJ databases">
        <title>Genome sequence of Entomoplasma luminosum PIMN-1 (ATCC 49195).</title>
        <authorList>
            <person name="Lo W.-S."/>
            <person name="Gasparich G.E."/>
            <person name="Kuo C.-H."/>
        </authorList>
    </citation>
    <scope>NUCLEOTIDE SEQUENCE [LARGE SCALE GENOMIC DNA]</scope>
    <source>
        <strain evidence="11 12">PIMN-1</strain>
    </source>
</reference>
<dbReference type="CDD" id="cd22529">
    <property type="entry name" value="KH-II_NusA_rpt2"/>
    <property type="match status" value="1"/>
</dbReference>
<evidence type="ECO:0000313" key="11">
    <source>
        <dbReference type="EMBL" id="ATZ17191.1"/>
    </source>
</evidence>
<dbReference type="InterPro" id="IPR010213">
    <property type="entry name" value="TF_NusA"/>
</dbReference>
<dbReference type="InterPro" id="IPR013735">
    <property type="entry name" value="TF_NusA_N"/>
</dbReference>
<feature type="domain" description="NusA-like second KH" evidence="10">
    <location>
        <begin position="285"/>
        <end position="349"/>
    </location>
</feature>
<evidence type="ECO:0000259" key="8">
    <source>
        <dbReference type="Pfam" id="PF08529"/>
    </source>
</evidence>
<dbReference type="InterPro" id="IPR030842">
    <property type="entry name" value="TF_NusA_bacterial"/>
</dbReference>
<dbReference type="GO" id="GO:0003723">
    <property type="term" value="F:RNA binding"/>
    <property type="evidence" value="ECO:0007669"/>
    <property type="project" value="UniProtKB-UniRule"/>
</dbReference>
<gene>
    <name evidence="6 11" type="primary">nusA</name>
    <name evidence="11" type="ORF">ELUMI_v1c04670</name>
</gene>
<keyword evidence="4 6" id="KW-0805">Transcription regulation</keyword>
<dbReference type="InterPro" id="IPR009019">
    <property type="entry name" value="KH_sf_prok-type"/>
</dbReference>
<dbReference type="SUPFAM" id="SSF54814">
    <property type="entry name" value="Prokaryotic type KH domain (KH-domain type II)"/>
    <property type="match status" value="2"/>
</dbReference>
<dbReference type="GO" id="GO:0003700">
    <property type="term" value="F:DNA-binding transcription factor activity"/>
    <property type="evidence" value="ECO:0007669"/>
    <property type="project" value="InterPro"/>
</dbReference>
<dbReference type="NCBIfam" id="TIGR01953">
    <property type="entry name" value="NusA"/>
    <property type="match status" value="1"/>
</dbReference>
<comment type="similarity">
    <text evidence="6">Belongs to the NusA family.</text>
</comment>
<dbReference type="GO" id="GO:0031564">
    <property type="term" value="P:transcription antitermination"/>
    <property type="evidence" value="ECO:0007669"/>
    <property type="project" value="UniProtKB-UniRule"/>
</dbReference>
<keyword evidence="2 6" id="KW-0963">Cytoplasm</keyword>
<evidence type="ECO:0000259" key="10">
    <source>
        <dbReference type="Pfam" id="PF26594"/>
    </source>
</evidence>
<comment type="subcellular location">
    <subcellularLocation>
        <location evidence="6">Cytoplasm</location>
    </subcellularLocation>
</comment>
<organism evidence="11 12">
    <name type="scientific">Williamsoniiplasma luminosum</name>
    <dbReference type="NCBI Taxonomy" id="214888"/>
    <lineage>
        <taxon>Bacteria</taxon>
        <taxon>Bacillati</taxon>
        <taxon>Mycoplasmatota</taxon>
        <taxon>Mollicutes</taxon>
        <taxon>Entomoplasmatales</taxon>
        <taxon>Williamsoniiplasma</taxon>
    </lineage>
</organism>
<dbReference type="InterPro" id="IPR015946">
    <property type="entry name" value="KH_dom-like_a/b"/>
</dbReference>
<dbReference type="PANTHER" id="PTHR22648:SF0">
    <property type="entry name" value="TRANSCRIPTION TERMINATION_ANTITERMINATION PROTEIN NUSA"/>
    <property type="match status" value="1"/>
</dbReference>
<name>A0A2K8NWS4_9MOLU</name>
<evidence type="ECO:0000256" key="1">
    <source>
        <dbReference type="ARBA" id="ARBA00022472"/>
    </source>
</evidence>
<feature type="domain" description="Transcription factor NusA first KH" evidence="9">
    <location>
        <begin position="203"/>
        <end position="280"/>
    </location>
</feature>
<feature type="compositionally biased region" description="Acidic residues" evidence="7">
    <location>
        <begin position="482"/>
        <end position="500"/>
    </location>
</feature>
<dbReference type="Gene3D" id="3.30.1480.10">
    <property type="entry name" value="NusA, N-terminal domain"/>
    <property type="match status" value="1"/>
</dbReference>
<dbReference type="OrthoDB" id="9807233at2"/>
<accession>A0A2K8NWS4</accession>
<evidence type="ECO:0000256" key="6">
    <source>
        <dbReference type="HAMAP-Rule" id="MF_00945"/>
    </source>
</evidence>
<evidence type="ECO:0000313" key="12">
    <source>
        <dbReference type="Proteomes" id="UP000232063"/>
    </source>
</evidence>
<comment type="function">
    <text evidence="6">Participates in both transcription termination and antitermination.</text>
</comment>
<comment type="subunit">
    <text evidence="6">Monomer. Binds directly to the core enzyme of the DNA-dependent RNA polymerase and to nascent RNA.</text>
</comment>
<keyword evidence="5 6" id="KW-0804">Transcription</keyword>
<keyword evidence="6" id="KW-0889">Transcription antitermination</keyword>
<dbReference type="Pfam" id="PF26594">
    <property type="entry name" value="KH_NusA_2nd"/>
    <property type="match status" value="1"/>
</dbReference>
<evidence type="ECO:0000256" key="4">
    <source>
        <dbReference type="ARBA" id="ARBA00023015"/>
    </source>
</evidence>
<dbReference type="AlphaFoldDB" id="A0A2K8NWS4"/>
<dbReference type="InterPro" id="IPR012340">
    <property type="entry name" value="NA-bd_OB-fold"/>
</dbReference>
<evidence type="ECO:0000256" key="2">
    <source>
        <dbReference type="ARBA" id="ARBA00022490"/>
    </source>
</evidence>
<dbReference type="Proteomes" id="UP000232063">
    <property type="component" value="Chromosome"/>
</dbReference>
<keyword evidence="1 6" id="KW-0806">Transcription termination</keyword>
<dbReference type="KEGG" id="elj:ELUMI_v1c04670"/>
<proteinExistence type="inferred from homology"/>
<dbReference type="RefSeq" id="WP_025734333.1">
    <property type="nucleotide sequence ID" value="NZ_CP024963.1"/>
</dbReference>
<keyword evidence="12" id="KW-1185">Reference proteome</keyword>
<keyword evidence="11" id="KW-0251">Elongation factor</keyword>
<sequence>MINGAALLGAINEIAMEKGIAKEVVLIGIKEGFQKAHERFFDTEAKIVVDIDEQAGTLKMFQILEVVEEVEDDWLEISFADAKKLNNAIQIGETIKKEIHFNEEFSRLAVIQVRQILQQKIKGAERANVYDKFANLEHTILPGKVTGMNEQGNSYLLDINGTQASLWKQKVIPGEKFEVNQIIEVYVEEVAKEDKISQVKVSRTAPAFLEKLLEREVPEIRNRLIAIKAISREPGVRAKVAVVSYDDAIDAKGSLIGENSTRIDAVRKALKDERIDVIKWDEDLTKFIMEAMAPVRVISINFIEGTEEIDVVVPNEQLSLAIGKKGVAARLVANLIKKRVNIYSYDDAQKFAIDINWNGNITLAELTSPEFIESTIRRKKPYQPFNNYAHTNTQYQSRNNNFNNNSFRNNDKDFDNFKNNFNLINEDELLALQEEIKEIQAYDELTKQEEAIDESFGLSTPVLELEEIQQNLAAFDDLENKFEDDEIDDEDEEDYDEYYD</sequence>
<dbReference type="HAMAP" id="MF_00945_B">
    <property type="entry name" value="NusA_B"/>
    <property type="match status" value="1"/>
</dbReference>
<feature type="domain" description="Transcription factor NusA N-terminal" evidence="8">
    <location>
        <begin position="7"/>
        <end position="126"/>
    </location>
</feature>
<dbReference type="EMBL" id="CP024963">
    <property type="protein sequence ID" value="ATZ17191.1"/>
    <property type="molecule type" value="Genomic_DNA"/>
</dbReference>
<keyword evidence="3 6" id="KW-0694">RNA-binding</keyword>
<dbReference type="GO" id="GO:0006353">
    <property type="term" value="P:DNA-templated transcription termination"/>
    <property type="evidence" value="ECO:0007669"/>
    <property type="project" value="UniProtKB-UniRule"/>
</dbReference>
<dbReference type="PANTHER" id="PTHR22648">
    <property type="entry name" value="TRANSCRIPTION TERMINATION FACTOR NUSA"/>
    <property type="match status" value="1"/>
</dbReference>